<comment type="caution">
    <text evidence="1">The sequence shown here is derived from an EMBL/GenBank/DDBJ whole genome shotgun (WGS) entry which is preliminary data.</text>
</comment>
<proteinExistence type="predicted"/>
<evidence type="ECO:0000313" key="1">
    <source>
        <dbReference type="EMBL" id="CAH3170305.1"/>
    </source>
</evidence>
<dbReference type="Proteomes" id="UP001159405">
    <property type="component" value="Unassembled WGS sequence"/>
</dbReference>
<protein>
    <submittedName>
        <fullName evidence="1">Uncharacterized protein</fullName>
    </submittedName>
</protein>
<accession>A0ABN8QTL6</accession>
<sequence>MVEMRGPFWCMRLCCCFCFQRNHRVTNGGSTYRECLERLLSVSTNFNKEALKQAVAMKFQNYLSRHKFNLVCRMQSSVYDAEQEYYFIFQFSDDGAPEKSEPAMSTGTLTRWNLGSRVKSREFHSLLNFLSVSEKESAMEDIRKQHNDEMRVLEGNILTVRGQQCTLEFQPSTDQSW</sequence>
<evidence type="ECO:0000313" key="2">
    <source>
        <dbReference type="Proteomes" id="UP001159405"/>
    </source>
</evidence>
<name>A0ABN8QTL6_9CNID</name>
<reference evidence="1 2" key="1">
    <citation type="submission" date="2022-05" db="EMBL/GenBank/DDBJ databases">
        <authorList>
            <consortium name="Genoscope - CEA"/>
            <person name="William W."/>
        </authorList>
    </citation>
    <scope>NUCLEOTIDE SEQUENCE [LARGE SCALE GENOMIC DNA]</scope>
</reference>
<organism evidence="1 2">
    <name type="scientific">Porites lobata</name>
    <dbReference type="NCBI Taxonomy" id="104759"/>
    <lineage>
        <taxon>Eukaryota</taxon>
        <taxon>Metazoa</taxon>
        <taxon>Cnidaria</taxon>
        <taxon>Anthozoa</taxon>
        <taxon>Hexacorallia</taxon>
        <taxon>Scleractinia</taxon>
        <taxon>Fungiina</taxon>
        <taxon>Poritidae</taxon>
        <taxon>Porites</taxon>
    </lineage>
</organism>
<gene>
    <name evidence="1" type="ORF">PLOB_00010710</name>
</gene>
<keyword evidence="2" id="KW-1185">Reference proteome</keyword>
<dbReference type="EMBL" id="CALNXK010000155">
    <property type="protein sequence ID" value="CAH3170305.1"/>
    <property type="molecule type" value="Genomic_DNA"/>
</dbReference>